<name>A0A8S5S7F0_9CAUD</name>
<reference evidence="1" key="1">
    <citation type="journal article" date="2021" name="Proc. Natl. Acad. Sci. U.S.A.">
        <title>A Catalog of Tens of Thousands of Viruses from Human Metagenomes Reveals Hidden Associations with Chronic Diseases.</title>
        <authorList>
            <person name="Tisza M.J."/>
            <person name="Buck C.B."/>
        </authorList>
    </citation>
    <scope>NUCLEOTIDE SEQUENCE</scope>
    <source>
        <strain evidence="1">CtqwY3</strain>
    </source>
</reference>
<organism evidence="1">
    <name type="scientific">Siphoviridae sp. ctqwY3</name>
    <dbReference type="NCBI Taxonomy" id="2827951"/>
    <lineage>
        <taxon>Viruses</taxon>
        <taxon>Duplodnaviria</taxon>
        <taxon>Heunggongvirae</taxon>
        <taxon>Uroviricota</taxon>
        <taxon>Caudoviricetes</taxon>
    </lineage>
</organism>
<sequence length="125" mass="14267">MQFFTESEFKSKYSEFATVTIPTWQIEAVCEMIFSQVGLRYRDASWNDISVPLPVKKASMEQLRFMLETDIPFIDTKDRIRAGSMDADLNTDYSTLALRMLANAGLLYRGSRMSDNMALSLPFGN</sequence>
<protein>
    <submittedName>
        <fullName evidence="1">Head-Tail Connector Protein</fullName>
    </submittedName>
</protein>
<dbReference type="EMBL" id="BK032541">
    <property type="protein sequence ID" value="DAF46626.1"/>
    <property type="molecule type" value="Genomic_DNA"/>
</dbReference>
<proteinExistence type="predicted"/>
<accession>A0A8S5S7F0</accession>
<evidence type="ECO:0000313" key="1">
    <source>
        <dbReference type="EMBL" id="DAF46626.1"/>
    </source>
</evidence>